<organism evidence="4 6">
    <name type="scientific">Limosilactobacillus agrestis</name>
    <dbReference type="NCBI Taxonomy" id="2759748"/>
    <lineage>
        <taxon>Bacteria</taxon>
        <taxon>Bacillati</taxon>
        <taxon>Bacillota</taxon>
        <taxon>Bacilli</taxon>
        <taxon>Lactobacillales</taxon>
        <taxon>Lactobacillaceae</taxon>
        <taxon>Limosilactobacillus</taxon>
    </lineage>
</organism>
<reference evidence="4 6" key="1">
    <citation type="submission" date="2020-07" db="EMBL/GenBank/DDBJ databases">
        <title>Description of Limosilactobacillus balticus sp. nov., Limosilactobacillus agrestis sp. nov., Limosilactobacillus albertensis sp. nov., Limosilactobacillus rudii sp. nov., Limosilactobacillus fastidiosus sp. nov., five novel Limosilactobacillus species isolated from the vertebrate gastrointestinal tract, and proposal of 6 subspecies of Limosilactobacillus reuteri adapted to the gastrointestinal tract of specific vertebrate hosts.</title>
        <authorList>
            <person name="Li F."/>
            <person name="Cheng C."/>
            <person name="Zheng J."/>
            <person name="Quevedo R.M."/>
            <person name="Li J."/>
            <person name="Roos S."/>
            <person name="Gaenzle M.G."/>
            <person name="Walter J."/>
        </authorList>
    </citation>
    <scope>NUCLEOTIDE SEQUENCE [LARGE SCALE GENOMIC DNA]</scope>
    <source>
        <strain evidence="4 6">BG-MG3-A</strain>
    </source>
</reference>
<dbReference type="SUPFAM" id="SSF55729">
    <property type="entry name" value="Acyl-CoA N-acyltransferases (Nat)"/>
    <property type="match status" value="1"/>
</dbReference>
<reference evidence="5 7" key="2">
    <citation type="submission" date="2021-12" db="EMBL/GenBank/DDBJ databases">
        <title>A phylogenomic analysis of Limosilactobacillus reuteri reveals ancient and stable evolutionary relationships with rodents and birds and zoonotic transmission to humans.</title>
        <authorList>
            <person name="Li F."/>
            <person name="Li X."/>
            <person name="Cheng C."/>
            <person name="Tollenaar S."/>
            <person name="Zhang J.S."/>
            <person name="Simpson D."/>
            <person name="Tasseva G."/>
            <person name="Perez-Munoz M.E."/>
            <person name="Frese S."/>
            <person name="Gaenzle M.G."/>
            <person name="Walter J."/>
            <person name="Zheng J."/>
        </authorList>
    </citation>
    <scope>NUCLEOTIDE SEQUENCE [LARGE SCALE GENOMIC DNA]</scope>
    <source>
        <strain evidence="5 7">BG-MG3-B</strain>
    </source>
</reference>
<proteinExistence type="predicted"/>
<dbReference type="Proteomes" id="UP000534578">
    <property type="component" value="Unassembled WGS sequence"/>
</dbReference>
<accession>A0A7W3UJ59</accession>
<dbReference type="InterPro" id="IPR000182">
    <property type="entry name" value="GNAT_dom"/>
</dbReference>
<keyword evidence="2" id="KW-0012">Acyltransferase</keyword>
<evidence type="ECO:0000313" key="7">
    <source>
        <dbReference type="Proteomes" id="UP001199710"/>
    </source>
</evidence>
<keyword evidence="1 4" id="KW-0808">Transferase</keyword>
<name>A0A7W3UJ59_9LACO</name>
<dbReference type="AlphaFoldDB" id="A0A7W3UJ59"/>
<dbReference type="InterPro" id="IPR016181">
    <property type="entry name" value="Acyl_CoA_acyltransferase"/>
</dbReference>
<protein>
    <submittedName>
        <fullName evidence="4 5">N-acetyltransferase</fullName>
    </submittedName>
</protein>
<dbReference type="EMBL" id="JACIVE010000059">
    <property type="protein sequence ID" value="MBB1095915.1"/>
    <property type="molecule type" value="Genomic_DNA"/>
</dbReference>
<keyword evidence="7" id="KW-1185">Reference proteome</keyword>
<dbReference type="RefSeq" id="WP_182578781.1">
    <property type="nucleotide sequence ID" value="NZ_JACIVE010000059.1"/>
</dbReference>
<evidence type="ECO:0000256" key="1">
    <source>
        <dbReference type="ARBA" id="ARBA00022679"/>
    </source>
</evidence>
<dbReference type="PANTHER" id="PTHR43072:SF23">
    <property type="entry name" value="UPF0039 PROTEIN C11D3.02C"/>
    <property type="match status" value="1"/>
</dbReference>
<comment type="caution">
    <text evidence="4">The sequence shown here is derived from an EMBL/GenBank/DDBJ whole genome shotgun (WGS) entry which is preliminary data.</text>
</comment>
<evidence type="ECO:0000256" key="2">
    <source>
        <dbReference type="ARBA" id="ARBA00023315"/>
    </source>
</evidence>
<evidence type="ECO:0000313" key="5">
    <source>
        <dbReference type="EMBL" id="MCD7131401.1"/>
    </source>
</evidence>
<dbReference type="CDD" id="cd04301">
    <property type="entry name" value="NAT_SF"/>
    <property type="match status" value="1"/>
</dbReference>
<dbReference type="GO" id="GO:0016747">
    <property type="term" value="F:acyltransferase activity, transferring groups other than amino-acyl groups"/>
    <property type="evidence" value="ECO:0007669"/>
    <property type="project" value="InterPro"/>
</dbReference>
<evidence type="ECO:0000313" key="6">
    <source>
        <dbReference type="Proteomes" id="UP000534578"/>
    </source>
</evidence>
<dbReference type="Pfam" id="PF00583">
    <property type="entry name" value="Acetyltransf_1"/>
    <property type="match status" value="1"/>
</dbReference>
<evidence type="ECO:0000259" key="3">
    <source>
        <dbReference type="PROSITE" id="PS51186"/>
    </source>
</evidence>
<dbReference type="PANTHER" id="PTHR43072">
    <property type="entry name" value="N-ACETYLTRANSFERASE"/>
    <property type="match status" value="1"/>
</dbReference>
<gene>
    <name evidence="4" type="ORF">H5R92_06980</name>
    <name evidence="5" type="ORF">LTY36_09435</name>
</gene>
<sequence length="164" mass="19264">MDYQIRLATIDDLPTIVEIFNQAVPLQVNDESTPIKVADRREWFRQFDHTHPIWVAVVNGQVIAWCALEYFYPHPAYNHSAQIAIYIHEDYRGQHLGHDLLTYVQKQAEGNLDIRTVIAYIYVENNASYRLFTSCGYEKWGKLPQISKINGRMRSLYMMGRHFN</sequence>
<dbReference type="PROSITE" id="PS51186">
    <property type="entry name" value="GNAT"/>
    <property type="match status" value="1"/>
</dbReference>
<feature type="domain" description="N-acetyltransferase" evidence="3">
    <location>
        <begin position="3"/>
        <end position="164"/>
    </location>
</feature>
<dbReference type="Gene3D" id="3.40.630.30">
    <property type="match status" value="1"/>
</dbReference>
<dbReference type="Proteomes" id="UP001199710">
    <property type="component" value="Unassembled WGS sequence"/>
</dbReference>
<dbReference type="EMBL" id="JAJPDE010000077">
    <property type="protein sequence ID" value="MCD7131401.1"/>
    <property type="molecule type" value="Genomic_DNA"/>
</dbReference>
<evidence type="ECO:0000313" key="4">
    <source>
        <dbReference type="EMBL" id="MBB1095915.1"/>
    </source>
</evidence>